<proteinExistence type="predicted"/>
<protein>
    <submittedName>
        <fullName evidence="2">Uncharacterized protein</fullName>
    </submittedName>
</protein>
<evidence type="ECO:0000256" key="1">
    <source>
        <dbReference type="SAM" id="SignalP"/>
    </source>
</evidence>
<name>A0A5J4Z5X0_PORPP</name>
<reference evidence="3" key="1">
    <citation type="journal article" date="2019" name="Nat. Commun.">
        <title>Expansion of phycobilisome linker gene families in mesophilic red algae.</title>
        <authorList>
            <person name="Lee J."/>
            <person name="Kim D."/>
            <person name="Bhattacharya D."/>
            <person name="Yoon H.S."/>
        </authorList>
    </citation>
    <scope>NUCLEOTIDE SEQUENCE [LARGE SCALE GENOMIC DNA]</scope>
    <source>
        <strain evidence="3">CCMP 1328</strain>
    </source>
</reference>
<dbReference type="AlphaFoldDB" id="A0A5J4Z5X0"/>
<keyword evidence="1" id="KW-0732">Signal</keyword>
<dbReference type="EMBL" id="VRMN01000001">
    <property type="protein sequence ID" value="KAA8498618.1"/>
    <property type="molecule type" value="Genomic_DNA"/>
</dbReference>
<organism evidence="2 3">
    <name type="scientific">Porphyridium purpureum</name>
    <name type="common">Red alga</name>
    <name type="synonym">Porphyridium cruentum</name>
    <dbReference type="NCBI Taxonomy" id="35688"/>
    <lineage>
        <taxon>Eukaryota</taxon>
        <taxon>Rhodophyta</taxon>
        <taxon>Bangiophyceae</taxon>
        <taxon>Porphyridiales</taxon>
        <taxon>Porphyridiaceae</taxon>
        <taxon>Porphyridium</taxon>
    </lineage>
</organism>
<comment type="caution">
    <text evidence="2">The sequence shown here is derived from an EMBL/GenBank/DDBJ whole genome shotgun (WGS) entry which is preliminary data.</text>
</comment>
<evidence type="ECO:0000313" key="2">
    <source>
        <dbReference type="EMBL" id="KAA8498618.1"/>
    </source>
</evidence>
<gene>
    <name evidence="2" type="ORF">FVE85_6203</name>
</gene>
<evidence type="ECO:0000313" key="3">
    <source>
        <dbReference type="Proteomes" id="UP000324585"/>
    </source>
</evidence>
<feature type="signal peptide" evidence="1">
    <location>
        <begin position="1"/>
        <end position="29"/>
    </location>
</feature>
<dbReference type="Proteomes" id="UP000324585">
    <property type="component" value="Unassembled WGS sequence"/>
</dbReference>
<keyword evidence="3" id="KW-1185">Reference proteome</keyword>
<feature type="chain" id="PRO_5023872356" evidence="1">
    <location>
        <begin position="30"/>
        <end position="203"/>
    </location>
</feature>
<accession>A0A5J4Z5X0</accession>
<sequence length="203" mass="22242">MAARPFRTSFLTLKPGLTFLSSCVCGAAATITLPLPRDTDADLAHVALNCLADTVDTPVNDTNAIIFLNFARLFHLRSLPYFLWTHALQDSGQCGSMPLAFYTARSECIMLTGSHALLLPPFQLLRWNARDAVPALLPGDADRKAGATQSQINRFTWLYLLVVSGLLLGPDTVERDASRVRAMLQCAKRRKAAEVVATKPRQS</sequence>